<comment type="caution">
    <text evidence="1">The sequence shown here is derived from an EMBL/GenBank/DDBJ whole genome shotgun (WGS) entry which is preliminary data.</text>
</comment>
<name>A0A2I1C5C0_ASPN1</name>
<organism evidence="1 2">
    <name type="scientific">Aspergillus novofumigatus (strain IBT 16806)</name>
    <dbReference type="NCBI Taxonomy" id="1392255"/>
    <lineage>
        <taxon>Eukaryota</taxon>
        <taxon>Fungi</taxon>
        <taxon>Dikarya</taxon>
        <taxon>Ascomycota</taxon>
        <taxon>Pezizomycotina</taxon>
        <taxon>Eurotiomycetes</taxon>
        <taxon>Eurotiomycetidae</taxon>
        <taxon>Eurotiales</taxon>
        <taxon>Aspergillaceae</taxon>
        <taxon>Aspergillus</taxon>
        <taxon>Aspergillus subgen. Fumigati</taxon>
    </lineage>
</organism>
<dbReference type="GeneID" id="36538573"/>
<dbReference type="RefSeq" id="XP_024681418.1">
    <property type="nucleotide sequence ID" value="XM_024831236.1"/>
</dbReference>
<dbReference type="STRING" id="1392255.A0A2I1C5C0"/>
<evidence type="ECO:0000313" key="1">
    <source>
        <dbReference type="EMBL" id="PKX92823.1"/>
    </source>
</evidence>
<proteinExistence type="predicted"/>
<gene>
    <name evidence="1" type="ORF">P174DRAFT_504916</name>
</gene>
<reference evidence="2" key="1">
    <citation type="journal article" date="2018" name="Proc. Natl. Acad. Sci. U.S.A.">
        <title>Linking secondary metabolites to gene clusters through genome sequencing of six diverse Aspergillus species.</title>
        <authorList>
            <person name="Kaerboelling I."/>
            <person name="Vesth T.C."/>
            <person name="Frisvad J.C."/>
            <person name="Nybo J.L."/>
            <person name="Theobald S."/>
            <person name="Kuo A."/>
            <person name="Bowyer P."/>
            <person name="Matsuda Y."/>
            <person name="Mondo S."/>
            <person name="Lyhne E.K."/>
            <person name="Kogle M.E."/>
            <person name="Clum A."/>
            <person name="Lipzen A."/>
            <person name="Salamov A."/>
            <person name="Ngan C.Y."/>
            <person name="Daum C."/>
            <person name="Chiniquy J."/>
            <person name="Barry K."/>
            <person name="LaButti K."/>
            <person name="Haridas S."/>
            <person name="Simmons B.A."/>
            <person name="Magnuson J.K."/>
            <person name="Mortensen U.H."/>
            <person name="Larsen T.O."/>
            <person name="Grigoriev I.V."/>
            <person name="Baker S.E."/>
            <person name="Andersen M.R."/>
        </authorList>
    </citation>
    <scope>NUCLEOTIDE SEQUENCE [LARGE SCALE GENOMIC DNA]</scope>
    <source>
        <strain evidence="2">IBT 16806</strain>
    </source>
</reference>
<accession>A0A2I1C5C0</accession>
<sequence>METQADLLPANPPDKFEGIVTHLKGFQTLQLWELYIRNRLKAYGLECLVRQDIPKPRPDHQLYEKWNKVSKRVSLWIFSQIQESIALDLISTADDMSHAVIKLVSGYGESLPRTTFLRLTSMKREDFRTAEEFVSAFTRDVQLANGLGCIITPFCACVWLLDQLSKDIPRWVASVEASMDVKFDDAGPETITWDYFQEVCHNALNCVSVIAYR</sequence>
<keyword evidence="2" id="KW-1185">Reference proteome</keyword>
<evidence type="ECO:0000313" key="2">
    <source>
        <dbReference type="Proteomes" id="UP000234474"/>
    </source>
</evidence>
<dbReference type="VEuPathDB" id="FungiDB:P174DRAFT_504916"/>
<protein>
    <submittedName>
        <fullName evidence="1">Uncharacterized protein</fullName>
    </submittedName>
</protein>
<dbReference type="OrthoDB" id="4482003at2759"/>
<dbReference type="AlphaFoldDB" id="A0A2I1C5C0"/>
<dbReference type="Proteomes" id="UP000234474">
    <property type="component" value="Unassembled WGS sequence"/>
</dbReference>
<dbReference type="OMA" id="IDMRRSH"/>
<dbReference type="EMBL" id="MSZS01000005">
    <property type="protein sequence ID" value="PKX92823.1"/>
    <property type="molecule type" value="Genomic_DNA"/>
</dbReference>